<gene>
    <name evidence="1" type="ORF">ACH4F9_42770</name>
</gene>
<proteinExistence type="predicted"/>
<evidence type="ECO:0000313" key="2">
    <source>
        <dbReference type="Proteomes" id="UP001610818"/>
    </source>
</evidence>
<evidence type="ECO:0000313" key="1">
    <source>
        <dbReference type="EMBL" id="MFH8551720.1"/>
    </source>
</evidence>
<dbReference type="RefSeq" id="WP_397718776.1">
    <property type="nucleotide sequence ID" value="NZ_JBIRGN010000014.1"/>
</dbReference>
<name>A0ABW7R544_9ACTN</name>
<comment type="caution">
    <text evidence="1">The sequence shown here is derived from an EMBL/GenBank/DDBJ whole genome shotgun (WGS) entry which is preliminary data.</text>
</comment>
<keyword evidence="2" id="KW-1185">Reference proteome</keyword>
<sequence length="101" mass="11483">MTDQPWTIDAIAHTIPNADTRQNFLRAVNLTPLPDLPNVLARWQRFVEQWRDDVVPDLEAVLEYARTHDGQLPAEYADDGGTGDFLNQLRANVQERQNNAA</sequence>
<organism evidence="1 2">
    <name type="scientific">Streptomyces longisporoflavus</name>
    <dbReference type="NCBI Taxonomy" id="28044"/>
    <lineage>
        <taxon>Bacteria</taxon>
        <taxon>Bacillati</taxon>
        <taxon>Actinomycetota</taxon>
        <taxon>Actinomycetes</taxon>
        <taxon>Kitasatosporales</taxon>
        <taxon>Streptomycetaceae</taxon>
        <taxon>Streptomyces</taxon>
    </lineage>
</organism>
<accession>A0ABW7R544</accession>
<dbReference type="EMBL" id="JBIRGQ010000014">
    <property type="protein sequence ID" value="MFH8551720.1"/>
    <property type="molecule type" value="Genomic_DNA"/>
</dbReference>
<protein>
    <submittedName>
        <fullName evidence="1">Uncharacterized protein</fullName>
    </submittedName>
</protein>
<reference evidence="1 2" key="1">
    <citation type="submission" date="2024-10" db="EMBL/GenBank/DDBJ databases">
        <title>The Natural Products Discovery Center: Release of the First 8490 Sequenced Strains for Exploring Actinobacteria Biosynthetic Diversity.</title>
        <authorList>
            <person name="Kalkreuter E."/>
            <person name="Kautsar S.A."/>
            <person name="Yang D."/>
            <person name="Bader C.D."/>
            <person name="Teijaro C.N."/>
            <person name="Fluegel L."/>
            <person name="Davis C.M."/>
            <person name="Simpson J.R."/>
            <person name="Lauterbach L."/>
            <person name="Steele A.D."/>
            <person name="Gui C."/>
            <person name="Meng S."/>
            <person name="Li G."/>
            <person name="Viehrig K."/>
            <person name="Ye F."/>
            <person name="Su P."/>
            <person name="Kiefer A.F."/>
            <person name="Nichols A."/>
            <person name="Cepeda A.J."/>
            <person name="Yan W."/>
            <person name="Fan B."/>
            <person name="Jiang Y."/>
            <person name="Adhikari A."/>
            <person name="Zheng C.-J."/>
            <person name="Schuster L."/>
            <person name="Cowan T.M."/>
            <person name="Smanski M.J."/>
            <person name="Chevrette M.G."/>
            <person name="De Carvalho L.P.S."/>
            <person name="Shen B."/>
        </authorList>
    </citation>
    <scope>NUCLEOTIDE SEQUENCE [LARGE SCALE GENOMIC DNA]</scope>
    <source>
        <strain evidence="1 2">NPDC017990</strain>
    </source>
</reference>
<dbReference type="Proteomes" id="UP001610818">
    <property type="component" value="Unassembled WGS sequence"/>
</dbReference>